<dbReference type="InterPro" id="IPR016174">
    <property type="entry name" value="Di-haem_cyt_TM"/>
</dbReference>
<dbReference type="RefSeq" id="WP_239078264.1">
    <property type="nucleotide sequence ID" value="NZ_WOFE01000001.1"/>
</dbReference>
<evidence type="ECO:0000256" key="3">
    <source>
        <dbReference type="ARBA" id="ARBA00022448"/>
    </source>
</evidence>
<dbReference type="Gene3D" id="1.20.950.20">
    <property type="entry name" value="Transmembrane di-heme cytochromes, Chain C"/>
    <property type="match status" value="1"/>
</dbReference>
<sequence>MKKIAPTHYDALQIALHWLVAVLICCAFVFAWIFDDMPLSPDKFKMINWHKWTGITVMALFILRFAYKLLRGTPVVDPNLPSLQRKLAISVHHLLYVLMFLLPLVGWLMSSAKGFPVVFWGVLPLPDLISKNAELGKLLGEMHELLAYGLLLLIGLHIAGALKHHIIDKDGTLARMLPFLAKK</sequence>
<proteinExistence type="inferred from homology"/>
<feature type="transmembrane region" description="Helical" evidence="13">
    <location>
        <begin position="87"/>
        <end position="109"/>
    </location>
</feature>
<keyword evidence="5" id="KW-0349">Heme</keyword>
<keyword evidence="4" id="KW-1003">Cell membrane</keyword>
<feature type="domain" description="Cytochrome b561 bacterial/Ni-hydrogenase" evidence="14">
    <location>
        <begin position="8"/>
        <end position="178"/>
    </location>
</feature>
<dbReference type="PANTHER" id="PTHR30529:SF1">
    <property type="entry name" value="CYTOCHROME B561 HOMOLOG 2"/>
    <property type="match status" value="1"/>
</dbReference>
<keyword evidence="7" id="KW-0479">Metal-binding</keyword>
<keyword evidence="9 13" id="KW-1133">Transmembrane helix</keyword>
<evidence type="ECO:0000256" key="9">
    <source>
        <dbReference type="ARBA" id="ARBA00022989"/>
    </source>
</evidence>
<evidence type="ECO:0000256" key="1">
    <source>
        <dbReference type="ARBA" id="ARBA00001970"/>
    </source>
</evidence>
<dbReference type="InterPro" id="IPR052168">
    <property type="entry name" value="Cytochrome_b561_oxidase"/>
</dbReference>
<keyword evidence="8" id="KW-0249">Electron transport</keyword>
<evidence type="ECO:0000256" key="10">
    <source>
        <dbReference type="ARBA" id="ARBA00023004"/>
    </source>
</evidence>
<evidence type="ECO:0000256" key="2">
    <source>
        <dbReference type="ARBA" id="ARBA00004651"/>
    </source>
</evidence>
<feature type="transmembrane region" description="Helical" evidence="13">
    <location>
        <begin position="49"/>
        <end position="67"/>
    </location>
</feature>
<evidence type="ECO:0000313" key="15">
    <source>
        <dbReference type="EMBL" id="MBM5571044.1"/>
    </source>
</evidence>
<evidence type="ECO:0000256" key="6">
    <source>
        <dbReference type="ARBA" id="ARBA00022692"/>
    </source>
</evidence>
<gene>
    <name evidence="15" type="ORF">GM173_05550</name>
</gene>
<keyword evidence="11 13" id="KW-0472">Membrane</keyword>
<comment type="subcellular location">
    <subcellularLocation>
        <location evidence="2">Cell membrane</location>
        <topology evidence="2">Multi-pass membrane protein</topology>
    </subcellularLocation>
</comment>
<evidence type="ECO:0000256" key="8">
    <source>
        <dbReference type="ARBA" id="ARBA00022982"/>
    </source>
</evidence>
<evidence type="ECO:0000256" key="7">
    <source>
        <dbReference type="ARBA" id="ARBA00022723"/>
    </source>
</evidence>
<protein>
    <submittedName>
        <fullName evidence="15">Cytochrome b</fullName>
    </submittedName>
</protein>
<keyword evidence="16" id="KW-1185">Reference proteome</keyword>
<dbReference type="EMBL" id="WOFE01000001">
    <property type="protein sequence ID" value="MBM5571044.1"/>
    <property type="molecule type" value="Genomic_DNA"/>
</dbReference>
<comment type="caution">
    <text evidence="15">The sequence shown here is derived from an EMBL/GenBank/DDBJ whole genome shotgun (WGS) entry which is preliminary data.</text>
</comment>
<accession>A0ABS2CA66</accession>
<dbReference type="Pfam" id="PF01292">
    <property type="entry name" value="Ni_hydr_CYTB"/>
    <property type="match status" value="1"/>
</dbReference>
<evidence type="ECO:0000313" key="16">
    <source>
        <dbReference type="Proteomes" id="UP001195660"/>
    </source>
</evidence>
<evidence type="ECO:0000259" key="14">
    <source>
        <dbReference type="Pfam" id="PF01292"/>
    </source>
</evidence>
<name>A0ABS2CA66_9NEIS</name>
<dbReference type="PANTHER" id="PTHR30529">
    <property type="entry name" value="CYTOCHROME B561"/>
    <property type="match status" value="1"/>
</dbReference>
<reference evidence="15 16" key="1">
    <citation type="submission" date="2019-11" db="EMBL/GenBank/DDBJ databases">
        <title>Novel Deefgea species.</title>
        <authorList>
            <person name="Han J.-H."/>
        </authorList>
    </citation>
    <scope>NUCLEOTIDE SEQUENCE [LARGE SCALE GENOMIC DNA]</scope>
    <source>
        <strain evidence="15 16">LMG 24817</strain>
    </source>
</reference>
<organism evidence="15 16">
    <name type="scientific">Deefgea chitinilytica</name>
    <dbReference type="NCBI Taxonomy" id="570276"/>
    <lineage>
        <taxon>Bacteria</taxon>
        <taxon>Pseudomonadati</taxon>
        <taxon>Pseudomonadota</taxon>
        <taxon>Betaproteobacteria</taxon>
        <taxon>Neisseriales</taxon>
        <taxon>Chitinibacteraceae</taxon>
        <taxon>Deefgea</taxon>
    </lineage>
</organism>
<feature type="transmembrane region" description="Helical" evidence="13">
    <location>
        <begin position="145"/>
        <end position="162"/>
    </location>
</feature>
<dbReference type="SUPFAM" id="SSF81342">
    <property type="entry name" value="Transmembrane di-heme cytochromes"/>
    <property type="match status" value="1"/>
</dbReference>
<feature type="transmembrane region" description="Helical" evidence="13">
    <location>
        <begin position="12"/>
        <end position="34"/>
    </location>
</feature>
<comment type="similarity">
    <text evidence="12">Belongs to the cytochrome b561 family.</text>
</comment>
<keyword evidence="6 13" id="KW-0812">Transmembrane</keyword>
<keyword evidence="10" id="KW-0408">Iron</keyword>
<evidence type="ECO:0000256" key="13">
    <source>
        <dbReference type="SAM" id="Phobius"/>
    </source>
</evidence>
<dbReference type="Proteomes" id="UP001195660">
    <property type="component" value="Unassembled WGS sequence"/>
</dbReference>
<evidence type="ECO:0000256" key="11">
    <source>
        <dbReference type="ARBA" id="ARBA00023136"/>
    </source>
</evidence>
<comment type="cofactor">
    <cofactor evidence="1">
        <name>heme b</name>
        <dbReference type="ChEBI" id="CHEBI:60344"/>
    </cofactor>
</comment>
<evidence type="ECO:0000256" key="5">
    <source>
        <dbReference type="ARBA" id="ARBA00022617"/>
    </source>
</evidence>
<dbReference type="InterPro" id="IPR011577">
    <property type="entry name" value="Cyt_b561_bac/Ni-Hgenase"/>
</dbReference>
<evidence type="ECO:0000256" key="4">
    <source>
        <dbReference type="ARBA" id="ARBA00022475"/>
    </source>
</evidence>
<keyword evidence="3" id="KW-0813">Transport</keyword>
<evidence type="ECO:0000256" key="12">
    <source>
        <dbReference type="ARBA" id="ARBA00037975"/>
    </source>
</evidence>